<dbReference type="EMBL" id="OX336137">
    <property type="protein sequence ID" value="CAI2718918.1"/>
    <property type="molecule type" value="Genomic_DNA"/>
</dbReference>
<dbReference type="InterPro" id="IPR016032">
    <property type="entry name" value="Sig_transdc_resp-reg_C-effctor"/>
</dbReference>
<dbReference type="Gene3D" id="1.10.10.10">
    <property type="entry name" value="Winged helix-like DNA-binding domain superfamily/Winged helix DNA-binding domain"/>
    <property type="match status" value="1"/>
</dbReference>
<sequence length="386" mass="43269">MNADGKVPLSLSEEDYLAILGIMRQLYQCQVREDLNRCLENSIMPLLGADTCGYAWANTTEWEKMVNPAEALGMVGIPPSQWPWCNKVHSYLVSFFECSSKSNRFVIAHDVDIPREELQRELATFAKDHPEFNPSQLKGFSTFLSNMALFDRVNHIAAGFQRYTPNDKLWTRREIRLMELLHPTLFSVIRRAAIQEQVKTYQALIAALAETGAPMALVREDGRVLYRNAAFSSVVAVDAGGVLPQSIRDLVEQQVVRMSPDKVPESGTAPLAFFPQGETVYRLGLTQLFPDENGTEPAWLLRLNPADDPYSAMHRTLQTSGLTPREVEVAILAGDGLEDGDIAQRLFISPATLKNHFKSIYKKLDVHSRTQLVHRLQGTTKGRATP</sequence>
<dbReference type="PROSITE" id="PS50043">
    <property type="entry name" value="HTH_LUXR_2"/>
    <property type="match status" value="1"/>
</dbReference>
<dbReference type="PRINTS" id="PR00038">
    <property type="entry name" value="HTHLUXR"/>
</dbReference>
<gene>
    <name evidence="5" type="ORF">NSPWAT_2062</name>
</gene>
<evidence type="ECO:0000256" key="3">
    <source>
        <dbReference type="ARBA" id="ARBA00023163"/>
    </source>
</evidence>
<keyword evidence="3" id="KW-0804">Transcription</keyword>
<evidence type="ECO:0000259" key="4">
    <source>
        <dbReference type="PROSITE" id="PS50043"/>
    </source>
</evidence>
<reference evidence="5 6" key="1">
    <citation type="submission" date="2022-09" db="EMBL/GenBank/DDBJ databases">
        <authorList>
            <person name="Kop L."/>
        </authorList>
    </citation>
    <scope>NUCLEOTIDE SEQUENCE [LARGE SCALE GENOMIC DNA]</scope>
    <source>
        <strain evidence="5 6">347</strain>
    </source>
</reference>
<evidence type="ECO:0000313" key="6">
    <source>
        <dbReference type="Proteomes" id="UP001157733"/>
    </source>
</evidence>
<proteinExistence type="predicted"/>
<dbReference type="PANTHER" id="PTHR44688:SF16">
    <property type="entry name" value="DNA-BINDING TRANSCRIPTIONAL ACTIVATOR DEVR_DOSR"/>
    <property type="match status" value="1"/>
</dbReference>
<organism evidence="5 6">
    <name type="scientific">Nitrospina watsonii</name>
    <dbReference type="NCBI Taxonomy" id="1323948"/>
    <lineage>
        <taxon>Bacteria</taxon>
        <taxon>Pseudomonadati</taxon>
        <taxon>Nitrospinota/Tectimicrobiota group</taxon>
        <taxon>Nitrospinota</taxon>
        <taxon>Nitrospinia</taxon>
        <taxon>Nitrospinales</taxon>
        <taxon>Nitrospinaceae</taxon>
        <taxon>Nitrospina</taxon>
    </lineage>
</organism>
<accession>A0ABM9HF74</accession>
<dbReference type="RefSeq" id="WP_282011786.1">
    <property type="nucleotide sequence ID" value="NZ_OX336137.1"/>
</dbReference>
<name>A0ABM9HF74_9BACT</name>
<dbReference type="InterPro" id="IPR000792">
    <property type="entry name" value="Tscrpt_reg_LuxR_C"/>
</dbReference>
<keyword evidence="2" id="KW-0238">DNA-binding</keyword>
<dbReference type="Proteomes" id="UP001157733">
    <property type="component" value="Chromosome"/>
</dbReference>
<evidence type="ECO:0000256" key="1">
    <source>
        <dbReference type="ARBA" id="ARBA00023015"/>
    </source>
</evidence>
<protein>
    <submittedName>
        <fullName evidence="5">HTH luxR-type domain-containing protein</fullName>
    </submittedName>
</protein>
<keyword evidence="1" id="KW-0805">Transcription regulation</keyword>
<dbReference type="SUPFAM" id="SSF46894">
    <property type="entry name" value="C-terminal effector domain of the bipartite response regulators"/>
    <property type="match status" value="1"/>
</dbReference>
<dbReference type="CDD" id="cd06170">
    <property type="entry name" value="LuxR_C_like"/>
    <property type="match status" value="1"/>
</dbReference>
<evidence type="ECO:0000313" key="5">
    <source>
        <dbReference type="EMBL" id="CAI2718918.1"/>
    </source>
</evidence>
<keyword evidence="6" id="KW-1185">Reference proteome</keyword>
<evidence type="ECO:0000256" key="2">
    <source>
        <dbReference type="ARBA" id="ARBA00023125"/>
    </source>
</evidence>
<feature type="domain" description="HTH luxR-type" evidence="4">
    <location>
        <begin position="315"/>
        <end position="380"/>
    </location>
</feature>
<dbReference type="Pfam" id="PF00196">
    <property type="entry name" value="GerE"/>
    <property type="match status" value="1"/>
</dbReference>
<dbReference type="SMART" id="SM00421">
    <property type="entry name" value="HTH_LUXR"/>
    <property type="match status" value="1"/>
</dbReference>
<dbReference type="PANTHER" id="PTHR44688">
    <property type="entry name" value="DNA-BINDING TRANSCRIPTIONAL ACTIVATOR DEVR_DOSR"/>
    <property type="match status" value="1"/>
</dbReference>
<dbReference type="InterPro" id="IPR036388">
    <property type="entry name" value="WH-like_DNA-bd_sf"/>
</dbReference>